<evidence type="ECO:0000313" key="2">
    <source>
        <dbReference type="EMBL" id="KAG5164367.1"/>
    </source>
</evidence>
<evidence type="ECO:0000256" key="1">
    <source>
        <dbReference type="SAM" id="Phobius"/>
    </source>
</evidence>
<keyword evidence="1" id="KW-1133">Transmembrane helix</keyword>
<evidence type="ECO:0008006" key="3">
    <source>
        <dbReference type="Google" id="ProtNLM"/>
    </source>
</evidence>
<accession>A0A8H7XPE7</accession>
<dbReference type="AlphaFoldDB" id="A0A8H7XPE7"/>
<feature type="transmembrane region" description="Helical" evidence="1">
    <location>
        <begin position="34"/>
        <end position="52"/>
    </location>
</feature>
<dbReference type="GO" id="GO:0016491">
    <property type="term" value="F:oxidoreductase activity"/>
    <property type="evidence" value="ECO:0007669"/>
    <property type="project" value="InterPro"/>
</dbReference>
<proteinExistence type="predicted"/>
<dbReference type="PANTHER" id="PTHR36124:SF1">
    <property type="entry name" value="ER-BOUND OXYGENASE MPAB_MPAB'_RUBBER OXYGENASE CATALYTIC DOMAIN-CONTAINING PROTEIN"/>
    <property type="match status" value="1"/>
</dbReference>
<comment type="caution">
    <text evidence="2">The sequence shown here is derived from an EMBL/GenBank/DDBJ whole genome shotgun (WGS) entry which is preliminary data.</text>
</comment>
<dbReference type="PANTHER" id="PTHR36124">
    <property type="match status" value="1"/>
</dbReference>
<organism evidence="2">
    <name type="scientific">Psilocybe cubensis</name>
    <name type="common">Psychedelic mushroom</name>
    <name type="synonym">Stropharia cubensis</name>
    <dbReference type="NCBI Taxonomy" id="181762"/>
    <lineage>
        <taxon>Eukaryota</taxon>
        <taxon>Fungi</taxon>
        <taxon>Dikarya</taxon>
        <taxon>Basidiomycota</taxon>
        <taxon>Agaricomycotina</taxon>
        <taxon>Agaricomycetes</taxon>
        <taxon>Agaricomycetidae</taxon>
        <taxon>Agaricales</taxon>
        <taxon>Agaricineae</taxon>
        <taxon>Strophariaceae</taxon>
        <taxon>Psilocybe</taxon>
    </lineage>
</organism>
<reference evidence="2" key="1">
    <citation type="submission" date="2021-02" db="EMBL/GenBank/DDBJ databases">
        <title>Psilocybe cubensis genome.</title>
        <authorList>
            <person name="Mckernan K.J."/>
            <person name="Crawford S."/>
            <person name="Trippe A."/>
            <person name="Kane L.T."/>
            <person name="Mclaughlin S."/>
        </authorList>
    </citation>
    <scope>NUCLEOTIDE SEQUENCE [LARGE SCALE GENOMIC DNA]</scope>
    <source>
        <strain evidence="2">MGC-MH-2018</strain>
    </source>
</reference>
<keyword evidence="1" id="KW-0472">Membrane</keyword>
<gene>
    <name evidence="2" type="ORF">JR316_010873</name>
</gene>
<name>A0A8H7XPE7_PSICU</name>
<protein>
    <recommendedName>
        <fullName evidence="3">ER-bound oxygenase mpaB/mpaB'/Rubber oxygenase catalytic domain-containing protein</fullName>
    </recommendedName>
</protein>
<dbReference type="InterPro" id="IPR046366">
    <property type="entry name" value="MPAB"/>
</dbReference>
<sequence length="453" mass="52765">MPFLSEFRYVDGFWLALPSFFQQRSQRLHTHASHSTYVFAGVLVWMGLVRALRWRRYNAIHRKYLRKWNNGKGTITPEEAQEITSVGAAYDMPLLLNYALAFALFKTYAIPSISTLLNKTKQLSSTENISKRYADTELLIATYFFCPISGYVNPSMYGDDPKSSSMDDPRAMIALARTNYLHSKYQISNNDFLYTLCLFALEPNTWAGRWGWRALSPLERHAYYVFWAEIGRRMDIKDIPDSFESLSAWSKASRALGYLFLATQSNHDLAGFTLEELLSAVPEFGGLKSFARRLAICAMDDIVREAMMYPKQPWLLRTVVWWSLYSVGVFQRWFLLPRGFPSTPVNVTQNFKTGGGCPRLHPNKWAARPWYRPEPTTSFGYFTEKLLVKLGWYSEMPSSMVRKPLKMRAMRRLCERHPNSKVIQFWDLGHWKEEKEYTNEPSMRRCQSMIPYE</sequence>
<keyword evidence="1" id="KW-0812">Transmembrane</keyword>
<dbReference type="EMBL" id="JAFIQS010000012">
    <property type="protein sequence ID" value="KAG5164367.1"/>
    <property type="molecule type" value="Genomic_DNA"/>
</dbReference>